<evidence type="ECO:0000313" key="10">
    <source>
        <dbReference type="Proteomes" id="UP000371423"/>
    </source>
</evidence>
<proteinExistence type="predicted"/>
<evidence type="ECO:0000256" key="5">
    <source>
        <dbReference type="ARBA" id="ARBA00022679"/>
    </source>
</evidence>
<evidence type="ECO:0000256" key="1">
    <source>
        <dbReference type="ARBA" id="ARBA00004496"/>
    </source>
</evidence>
<feature type="domain" description="PTS EIIA type-2" evidence="7">
    <location>
        <begin position="7"/>
        <end position="152"/>
    </location>
</feature>
<comment type="subcellular location">
    <subcellularLocation>
        <location evidence="1">Cytoplasm</location>
    </subcellularLocation>
</comment>
<evidence type="ECO:0000313" key="11">
    <source>
        <dbReference type="Proteomes" id="UP000414364"/>
    </source>
</evidence>
<keyword evidence="4 9" id="KW-0762">Sugar transport</keyword>
<dbReference type="FunFam" id="3.40.930.10:FF:000009">
    <property type="entry name" value="PTS system, fructose specific IIABC component"/>
    <property type="match status" value="1"/>
</dbReference>
<keyword evidence="10" id="KW-1185">Reference proteome</keyword>
<dbReference type="OrthoDB" id="95460at2"/>
<dbReference type="InterPro" id="IPR002178">
    <property type="entry name" value="PTS_EIIA_type-2_dom"/>
</dbReference>
<dbReference type="InterPro" id="IPR016152">
    <property type="entry name" value="PTrfase/Anion_transptr"/>
</dbReference>
<dbReference type="InterPro" id="IPR004715">
    <property type="entry name" value="PTS_IIA_fruc"/>
</dbReference>
<organism evidence="9 10">
    <name type="scientific">Companilactobacillus halodurans</name>
    <dbReference type="NCBI Taxonomy" id="2584183"/>
    <lineage>
        <taxon>Bacteria</taxon>
        <taxon>Bacillati</taxon>
        <taxon>Bacillota</taxon>
        <taxon>Bacilli</taxon>
        <taxon>Lactobacillales</taxon>
        <taxon>Lactobacillaceae</taxon>
        <taxon>Companilactobacillus</taxon>
    </lineage>
</organism>
<dbReference type="PROSITE" id="PS00372">
    <property type="entry name" value="PTS_EIIA_TYPE_2_HIS"/>
    <property type="match status" value="1"/>
</dbReference>
<dbReference type="SUPFAM" id="SSF55804">
    <property type="entry name" value="Phoshotransferase/anion transport protein"/>
    <property type="match status" value="1"/>
</dbReference>
<dbReference type="GO" id="GO:0016020">
    <property type="term" value="C:membrane"/>
    <property type="evidence" value="ECO:0007669"/>
    <property type="project" value="InterPro"/>
</dbReference>
<dbReference type="GO" id="GO:0005737">
    <property type="term" value="C:cytoplasm"/>
    <property type="evidence" value="ECO:0007669"/>
    <property type="project" value="UniProtKB-SubCell"/>
</dbReference>
<evidence type="ECO:0000313" key="9">
    <source>
        <dbReference type="EMBL" id="MQS98456.1"/>
    </source>
</evidence>
<dbReference type="CDD" id="cd00211">
    <property type="entry name" value="PTS_IIA_fru"/>
    <property type="match status" value="1"/>
</dbReference>
<gene>
    <name evidence="9" type="ORF">FHL05_11385</name>
    <name evidence="8" type="ORF">FHL06_08580</name>
</gene>
<dbReference type="InterPro" id="IPR051541">
    <property type="entry name" value="PTS_SugarTrans_NitroReg"/>
</dbReference>
<dbReference type="AlphaFoldDB" id="A0A5P0ZZE2"/>
<name>A0A5P0ZZE2_9LACO</name>
<evidence type="ECO:0000256" key="2">
    <source>
        <dbReference type="ARBA" id="ARBA00022448"/>
    </source>
</evidence>
<dbReference type="GO" id="GO:0008982">
    <property type="term" value="F:protein-N(PI)-phosphohistidine-sugar phosphotransferase activity"/>
    <property type="evidence" value="ECO:0007669"/>
    <property type="project" value="InterPro"/>
</dbReference>
<dbReference type="Gene3D" id="3.40.930.10">
    <property type="entry name" value="Mannitol-specific EII, Chain A"/>
    <property type="match status" value="1"/>
</dbReference>
<dbReference type="GO" id="GO:0009401">
    <property type="term" value="P:phosphoenolpyruvate-dependent sugar phosphotransferase system"/>
    <property type="evidence" value="ECO:0007669"/>
    <property type="project" value="UniProtKB-KW"/>
</dbReference>
<dbReference type="NCBIfam" id="TIGR00848">
    <property type="entry name" value="fruA"/>
    <property type="match status" value="1"/>
</dbReference>
<dbReference type="EMBL" id="VDFP01000017">
    <property type="protein sequence ID" value="MQS76432.1"/>
    <property type="molecule type" value="Genomic_DNA"/>
</dbReference>
<dbReference type="Pfam" id="PF00359">
    <property type="entry name" value="PTS_EIIA_2"/>
    <property type="match status" value="1"/>
</dbReference>
<dbReference type="Proteomes" id="UP000414364">
    <property type="component" value="Unassembled WGS sequence"/>
</dbReference>
<sequence>MTMEILDLLNKNQMEFEIEAESKKDVIKKMSKMFLNDGVITSIDKYVDSVMEREQMGTTGVGEGIAIPHGKSSVVTTSSIAFAKLKTPVDWDALDGNKVSIIFMLSIPDESESKEHLRVLSLLAQRLMDDDVIESLKQSRNKDDIINIFKNKESID</sequence>
<comment type="caution">
    <text evidence="9">The sequence shown here is derived from an EMBL/GenBank/DDBJ whole genome shotgun (WGS) entry which is preliminary data.</text>
</comment>
<accession>A0A5P0ZZE2</accession>
<reference evidence="10 11" key="1">
    <citation type="journal article" date="2019" name="Syst. Appl. Microbiol.">
        <title>Polyphasic characterization of two novel Lactobacillus spp. isolated from blown salami packages: Description of Lactobacillus halodurans sp. nov. and Lactobacillus salsicarnum sp. nov.</title>
        <authorList>
            <person name="Schuster J.A."/>
            <person name="Klingl A."/>
            <person name="Vogel R.F."/>
            <person name="Ehrmann M.A."/>
        </authorList>
    </citation>
    <scope>NUCLEOTIDE SEQUENCE [LARGE SCALE GENOMIC DNA]</scope>
    <source>
        <strain evidence="9 10">TMW 1.1920</strain>
        <strain evidence="8 11">TMW 1.2172</strain>
    </source>
</reference>
<dbReference type="PANTHER" id="PTHR47738:SF2">
    <property type="entry name" value="PTS SYSTEM FRUCTOSE-LIKE EIIA COMPONENT"/>
    <property type="match status" value="1"/>
</dbReference>
<keyword evidence="6" id="KW-0598">Phosphotransferase system</keyword>
<dbReference type="EMBL" id="VDFO01000053">
    <property type="protein sequence ID" value="MQS98456.1"/>
    <property type="molecule type" value="Genomic_DNA"/>
</dbReference>
<protein>
    <submittedName>
        <fullName evidence="9">PTS sugar transporter subunit IIA</fullName>
    </submittedName>
</protein>
<keyword evidence="5" id="KW-0808">Transferase</keyword>
<keyword evidence="3" id="KW-0597">Phosphoprotein</keyword>
<dbReference type="Proteomes" id="UP000371423">
    <property type="component" value="Unassembled WGS sequence"/>
</dbReference>
<evidence type="ECO:0000256" key="4">
    <source>
        <dbReference type="ARBA" id="ARBA00022597"/>
    </source>
</evidence>
<keyword evidence="2" id="KW-0813">Transport</keyword>
<evidence type="ECO:0000256" key="6">
    <source>
        <dbReference type="ARBA" id="ARBA00022683"/>
    </source>
</evidence>
<evidence type="ECO:0000256" key="3">
    <source>
        <dbReference type="ARBA" id="ARBA00022553"/>
    </source>
</evidence>
<dbReference type="PROSITE" id="PS51094">
    <property type="entry name" value="PTS_EIIA_TYPE_2"/>
    <property type="match status" value="1"/>
</dbReference>
<evidence type="ECO:0000313" key="8">
    <source>
        <dbReference type="EMBL" id="MQS76432.1"/>
    </source>
</evidence>
<evidence type="ECO:0000259" key="7">
    <source>
        <dbReference type="PROSITE" id="PS51094"/>
    </source>
</evidence>
<dbReference type="PANTHER" id="PTHR47738">
    <property type="entry name" value="PTS SYSTEM FRUCTOSE-LIKE EIIA COMPONENT-RELATED"/>
    <property type="match status" value="1"/>
</dbReference>